<dbReference type="InterPro" id="IPR032282">
    <property type="entry name" value="HAGH_C"/>
</dbReference>
<dbReference type="HAMAP" id="MF_01374">
    <property type="entry name" value="Glyoxalase_2"/>
    <property type="match status" value="1"/>
</dbReference>
<proteinExistence type="inferred from homology"/>
<evidence type="ECO:0000256" key="6">
    <source>
        <dbReference type="ARBA" id="ARBA00022833"/>
    </source>
</evidence>
<comment type="pathway">
    <text evidence="2 7">Secondary metabolite metabolism; methylglyoxal degradation; (R)-lactate from methylglyoxal: step 2/2.</text>
</comment>
<dbReference type="InterPro" id="IPR036866">
    <property type="entry name" value="RibonucZ/Hydroxyglut_hydro"/>
</dbReference>
<dbReference type="AlphaFoldDB" id="A0AAW9RIW7"/>
<dbReference type="GO" id="GO:0004416">
    <property type="term" value="F:hydroxyacylglutathione hydrolase activity"/>
    <property type="evidence" value="ECO:0007669"/>
    <property type="project" value="UniProtKB-UniRule"/>
</dbReference>
<feature type="binding site" evidence="7">
    <location>
        <position position="58"/>
    </location>
    <ligand>
        <name>Zn(2+)</name>
        <dbReference type="ChEBI" id="CHEBI:29105"/>
        <label>1</label>
    </ligand>
</feature>
<organism evidence="9 10">
    <name type="scientific">Elongatibacter sediminis</name>
    <dbReference type="NCBI Taxonomy" id="3119006"/>
    <lineage>
        <taxon>Bacteria</taxon>
        <taxon>Pseudomonadati</taxon>
        <taxon>Pseudomonadota</taxon>
        <taxon>Gammaproteobacteria</taxon>
        <taxon>Chromatiales</taxon>
        <taxon>Wenzhouxiangellaceae</taxon>
        <taxon>Elongatibacter</taxon>
    </lineage>
</organism>
<dbReference type="Pfam" id="PF00753">
    <property type="entry name" value="Lactamase_B"/>
    <property type="match status" value="1"/>
</dbReference>
<protein>
    <recommendedName>
        <fullName evidence="7">Hydroxyacylglutathione hydrolase</fullName>
        <ecNumber evidence="7">3.1.2.6</ecNumber>
    </recommendedName>
    <alternativeName>
        <fullName evidence="7">Glyoxalase II</fullName>
        <shortName evidence="7">Glx II</shortName>
    </alternativeName>
</protein>
<dbReference type="PANTHER" id="PTHR43705:SF1">
    <property type="entry name" value="HYDROXYACYLGLUTATHIONE HYDROLASE GLOB"/>
    <property type="match status" value="1"/>
</dbReference>
<evidence type="ECO:0000313" key="9">
    <source>
        <dbReference type="EMBL" id="MEJ8567606.1"/>
    </source>
</evidence>
<dbReference type="NCBIfam" id="TIGR03413">
    <property type="entry name" value="GSH_gloB"/>
    <property type="match status" value="1"/>
</dbReference>
<comment type="caution">
    <text evidence="9">The sequence shown here is derived from an EMBL/GenBank/DDBJ whole genome shotgun (WGS) entry which is preliminary data.</text>
</comment>
<evidence type="ECO:0000256" key="5">
    <source>
        <dbReference type="ARBA" id="ARBA00022801"/>
    </source>
</evidence>
<feature type="binding site" evidence="7">
    <location>
        <position position="56"/>
    </location>
    <ligand>
        <name>Zn(2+)</name>
        <dbReference type="ChEBI" id="CHEBI:29105"/>
        <label>1</label>
    </ligand>
</feature>
<dbReference type="GO" id="GO:0046872">
    <property type="term" value="F:metal ion binding"/>
    <property type="evidence" value="ECO:0007669"/>
    <property type="project" value="UniProtKB-KW"/>
</dbReference>
<dbReference type="InterPro" id="IPR017782">
    <property type="entry name" value="Hydroxyacylglutathione_Hdrlase"/>
</dbReference>
<dbReference type="Gene3D" id="3.60.15.10">
    <property type="entry name" value="Ribonuclease Z/Hydroxyacylglutathione hydrolase-like"/>
    <property type="match status" value="1"/>
</dbReference>
<accession>A0AAW9RIW7</accession>
<dbReference type="Pfam" id="PF16123">
    <property type="entry name" value="HAGH_C"/>
    <property type="match status" value="1"/>
</dbReference>
<keyword evidence="10" id="KW-1185">Reference proteome</keyword>
<dbReference type="EMBL" id="JAZHOG010000004">
    <property type="protein sequence ID" value="MEJ8567606.1"/>
    <property type="molecule type" value="Genomic_DNA"/>
</dbReference>
<evidence type="ECO:0000256" key="2">
    <source>
        <dbReference type="ARBA" id="ARBA00004963"/>
    </source>
</evidence>
<dbReference type="PANTHER" id="PTHR43705">
    <property type="entry name" value="HYDROXYACYLGLUTATHIONE HYDROLASE"/>
    <property type="match status" value="1"/>
</dbReference>
<feature type="domain" description="Metallo-beta-lactamase" evidence="8">
    <location>
        <begin position="14"/>
        <end position="169"/>
    </location>
</feature>
<dbReference type="CDD" id="cd07723">
    <property type="entry name" value="hydroxyacylglutathione_hydrolase_MBL-fold"/>
    <property type="match status" value="1"/>
</dbReference>
<comment type="subunit">
    <text evidence="7">Monomer.</text>
</comment>
<dbReference type="InterPro" id="IPR050110">
    <property type="entry name" value="Glyoxalase_II_hydrolase"/>
</dbReference>
<comment type="catalytic activity">
    <reaction evidence="1 7">
        <text>an S-(2-hydroxyacyl)glutathione + H2O = a 2-hydroxy carboxylate + glutathione + H(+)</text>
        <dbReference type="Rhea" id="RHEA:21864"/>
        <dbReference type="ChEBI" id="CHEBI:15377"/>
        <dbReference type="ChEBI" id="CHEBI:15378"/>
        <dbReference type="ChEBI" id="CHEBI:57925"/>
        <dbReference type="ChEBI" id="CHEBI:58896"/>
        <dbReference type="ChEBI" id="CHEBI:71261"/>
        <dbReference type="EC" id="3.1.2.6"/>
    </reaction>
</comment>
<feature type="binding site" evidence="7">
    <location>
        <position position="60"/>
    </location>
    <ligand>
        <name>Zn(2+)</name>
        <dbReference type="ChEBI" id="CHEBI:29105"/>
        <label>2</label>
    </ligand>
</feature>
<evidence type="ECO:0000256" key="3">
    <source>
        <dbReference type="ARBA" id="ARBA00006759"/>
    </source>
</evidence>
<reference evidence="9 10" key="1">
    <citation type="submission" date="2024-02" db="EMBL/GenBank/DDBJ databases">
        <title>A novel Wenzhouxiangellaceae bacterium, isolated from coastal sediments.</title>
        <authorList>
            <person name="Du Z.-J."/>
            <person name="Ye Y.-Q."/>
            <person name="Zhang X.-Y."/>
        </authorList>
    </citation>
    <scope>NUCLEOTIDE SEQUENCE [LARGE SCALE GENOMIC DNA]</scope>
    <source>
        <strain evidence="9 10">CH-27</strain>
    </source>
</reference>
<feature type="binding site" evidence="7">
    <location>
        <position position="169"/>
    </location>
    <ligand>
        <name>Zn(2+)</name>
        <dbReference type="ChEBI" id="CHEBI:29105"/>
        <label>2</label>
    </ligand>
</feature>
<dbReference type="SMART" id="SM00849">
    <property type="entry name" value="Lactamase_B"/>
    <property type="match status" value="1"/>
</dbReference>
<dbReference type="RefSeq" id="WP_354694920.1">
    <property type="nucleotide sequence ID" value="NZ_JAZHOG010000004.1"/>
</dbReference>
<feature type="binding site" evidence="7">
    <location>
        <position position="131"/>
    </location>
    <ligand>
        <name>Zn(2+)</name>
        <dbReference type="ChEBI" id="CHEBI:29105"/>
        <label>1</label>
    </ligand>
</feature>
<keyword evidence="6 7" id="KW-0862">Zinc</keyword>
<evidence type="ECO:0000256" key="1">
    <source>
        <dbReference type="ARBA" id="ARBA00001623"/>
    </source>
</evidence>
<evidence type="ECO:0000256" key="4">
    <source>
        <dbReference type="ARBA" id="ARBA00022723"/>
    </source>
</evidence>
<sequence length="256" mass="27883">MLGFKVEAIPAFTDNYIWLIRADGNHCAVVDPGDAEPVIERLDAEGLSLDYVLITHHHPDHIGGLLALVERHQPEVFGPADPRISGIDHVMREGGRARLTKLGLDFQVIEVPGHTSSHIAYFGGGALFCGDTLFSVGCGRLFEGTPEQMQSSLDKLAQLPTSTRVFCAHEYTLGNCRFALEVEPGNEALQRRARAVKTARERGERTVPSLLGDELEVNPFLRSRAAGVVAAARKRIPGAEPGSDTLAAIRAWKDAW</sequence>
<name>A0AAW9RIW7_9GAMM</name>
<evidence type="ECO:0000256" key="7">
    <source>
        <dbReference type="HAMAP-Rule" id="MF_01374"/>
    </source>
</evidence>
<evidence type="ECO:0000259" key="8">
    <source>
        <dbReference type="SMART" id="SM00849"/>
    </source>
</evidence>
<dbReference type="SUPFAM" id="SSF56281">
    <property type="entry name" value="Metallo-hydrolase/oxidoreductase"/>
    <property type="match status" value="1"/>
</dbReference>
<dbReference type="PIRSF" id="PIRSF005457">
    <property type="entry name" value="Glx"/>
    <property type="match status" value="1"/>
</dbReference>
<feature type="binding site" evidence="7">
    <location>
        <position position="61"/>
    </location>
    <ligand>
        <name>Zn(2+)</name>
        <dbReference type="ChEBI" id="CHEBI:29105"/>
        <label>2</label>
    </ligand>
</feature>
<feature type="binding site" evidence="7">
    <location>
        <position position="114"/>
    </location>
    <ligand>
        <name>Zn(2+)</name>
        <dbReference type="ChEBI" id="CHEBI:29105"/>
        <label>1</label>
    </ligand>
</feature>
<keyword evidence="4 7" id="KW-0479">Metal-binding</keyword>
<comment type="function">
    <text evidence="7">Thiolesterase that catalyzes the hydrolysis of S-D-lactoyl-glutathione to form glutathione and D-lactic acid.</text>
</comment>
<dbReference type="InterPro" id="IPR035680">
    <property type="entry name" value="Clx_II_MBL"/>
</dbReference>
<evidence type="ECO:0000313" key="10">
    <source>
        <dbReference type="Proteomes" id="UP001359886"/>
    </source>
</evidence>
<dbReference type="EC" id="3.1.2.6" evidence="7"/>
<dbReference type="Proteomes" id="UP001359886">
    <property type="component" value="Unassembled WGS sequence"/>
</dbReference>
<gene>
    <name evidence="7 9" type="primary">gloB</name>
    <name evidence="9" type="ORF">V3330_08220</name>
</gene>
<dbReference type="InterPro" id="IPR001279">
    <property type="entry name" value="Metallo-B-lactamas"/>
</dbReference>
<comment type="cofactor">
    <cofactor evidence="7">
        <name>Zn(2+)</name>
        <dbReference type="ChEBI" id="CHEBI:29105"/>
    </cofactor>
    <text evidence="7">Binds 2 Zn(2+) ions per subunit.</text>
</comment>
<feature type="binding site" evidence="7">
    <location>
        <position position="131"/>
    </location>
    <ligand>
        <name>Zn(2+)</name>
        <dbReference type="ChEBI" id="CHEBI:29105"/>
        <label>2</label>
    </ligand>
</feature>
<keyword evidence="5 7" id="KW-0378">Hydrolase</keyword>
<dbReference type="GO" id="GO:0019243">
    <property type="term" value="P:methylglyoxal catabolic process to D-lactate via S-lactoyl-glutathione"/>
    <property type="evidence" value="ECO:0007669"/>
    <property type="project" value="UniProtKB-UniRule"/>
</dbReference>
<comment type="similarity">
    <text evidence="3 7">Belongs to the metallo-beta-lactamase superfamily. Glyoxalase II family.</text>
</comment>